<keyword evidence="3 9" id="KW-0812">Transmembrane</keyword>
<comment type="subcellular location">
    <subcellularLocation>
        <location evidence="1">Membrane</location>
        <topology evidence="1">Single-pass type IV membrane protein</topology>
    </subcellularLocation>
</comment>
<dbReference type="GO" id="GO:0048278">
    <property type="term" value="P:vesicle docking"/>
    <property type="evidence" value="ECO:0007669"/>
    <property type="project" value="TreeGrafter"/>
</dbReference>
<keyword evidence="12" id="KW-1185">Reference proteome</keyword>
<dbReference type="InterPro" id="IPR000727">
    <property type="entry name" value="T_SNARE_dom"/>
</dbReference>
<feature type="compositionally biased region" description="Low complexity" evidence="8">
    <location>
        <begin position="7"/>
        <end position="20"/>
    </location>
</feature>
<evidence type="ECO:0000259" key="10">
    <source>
        <dbReference type="PROSITE" id="PS50192"/>
    </source>
</evidence>
<dbReference type="SMART" id="SM00503">
    <property type="entry name" value="SynN"/>
    <property type="match status" value="1"/>
</dbReference>
<dbReference type="PROSITE" id="PS50192">
    <property type="entry name" value="T_SNARE"/>
    <property type="match status" value="1"/>
</dbReference>
<organism evidence="11 12">
    <name type="scientific">Ceratopteris richardii</name>
    <name type="common">Triangle waterfern</name>
    <dbReference type="NCBI Taxonomy" id="49495"/>
    <lineage>
        <taxon>Eukaryota</taxon>
        <taxon>Viridiplantae</taxon>
        <taxon>Streptophyta</taxon>
        <taxon>Embryophyta</taxon>
        <taxon>Tracheophyta</taxon>
        <taxon>Polypodiopsida</taxon>
        <taxon>Polypodiidae</taxon>
        <taxon>Polypodiales</taxon>
        <taxon>Pteridineae</taxon>
        <taxon>Pteridaceae</taxon>
        <taxon>Parkerioideae</taxon>
        <taxon>Ceratopteris</taxon>
    </lineage>
</organism>
<dbReference type="PANTHER" id="PTHR19957:SF307">
    <property type="entry name" value="PROTEIN SSO1-RELATED"/>
    <property type="match status" value="1"/>
</dbReference>
<feature type="domain" description="T-SNARE coiled-coil homology" evidence="10">
    <location>
        <begin position="209"/>
        <end position="271"/>
    </location>
</feature>
<dbReference type="PANTHER" id="PTHR19957">
    <property type="entry name" value="SYNTAXIN"/>
    <property type="match status" value="1"/>
</dbReference>
<evidence type="ECO:0000256" key="6">
    <source>
        <dbReference type="ARBA" id="ARBA00023136"/>
    </source>
</evidence>
<feature type="region of interest" description="Disordered" evidence="8">
    <location>
        <begin position="1"/>
        <end position="20"/>
    </location>
</feature>
<feature type="transmembrane region" description="Helical" evidence="9">
    <location>
        <begin position="301"/>
        <end position="327"/>
    </location>
</feature>
<dbReference type="Proteomes" id="UP000825935">
    <property type="component" value="Chromosome 18"/>
</dbReference>
<dbReference type="SUPFAM" id="SSF47661">
    <property type="entry name" value="t-snare proteins"/>
    <property type="match status" value="1"/>
</dbReference>
<evidence type="ECO:0000256" key="9">
    <source>
        <dbReference type="SAM" id="Phobius"/>
    </source>
</evidence>
<dbReference type="GO" id="GO:0005886">
    <property type="term" value="C:plasma membrane"/>
    <property type="evidence" value="ECO:0007669"/>
    <property type="project" value="TreeGrafter"/>
</dbReference>
<dbReference type="GO" id="GO:0006887">
    <property type="term" value="P:exocytosis"/>
    <property type="evidence" value="ECO:0007669"/>
    <property type="project" value="TreeGrafter"/>
</dbReference>
<dbReference type="GO" id="GO:0005484">
    <property type="term" value="F:SNAP receptor activity"/>
    <property type="evidence" value="ECO:0007669"/>
    <property type="project" value="InterPro"/>
</dbReference>
<comment type="caution">
    <text evidence="11">The sequence shown here is derived from an EMBL/GenBank/DDBJ whole genome shotgun (WGS) entry which is preliminary data.</text>
</comment>
<keyword evidence="6 9" id="KW-0472">Membrane</keyword>
<dbReference type="Gene3D" id="1.20.58.70">
    <property type="match status" value="1"/>
</dbReference>
<dbReference type="GO" id="GO:0012505">
    <property type="term" value="C:endomembrane system"/>
    <property type="evidence" value="ECO:0007669"/>
    <property type="project" value="TreeGrafter"/>
</dbReference>
<dbReference type="GO" id="GO:0031201">
    <property type="term" value="C:SNARE complex"/>
    <property type="evidence" value="ECO:0007669"/>
    <property type="project" value="TreeGrafter"/>
</dbReference>
<dbReference type="EMBL" id="CM035423">
    <property type="protein sequence ID" value="KAH7366480.1"/>
    <property type="molecule type" value="Genomic_DNA"/>
</dbReference>
<dbReference type="PROSITE" id="PS00914">
    <property type="entry name" value="SYNTAXIN"/>
    <property type="match status" value="1"/>
</dbReference>
<dbReference type="CDD" id="cd15848">
    <property type="entry name" value="SNARE_syntaxin1-like"/>
    <property type="match status" value="1"/>
</dbReference>
<dbReference type="InterPro" id="IPR045242">
    <property type="entry name" value="Syntaxin"/>
</dbReference>
<evidence type="ECO:0000256" key="1">
    <source>
        <dbReference type="ARBA" id="ARBA00004211"/>
    </source>
</evidence>
<dbReference type="Pfam" id="PF00804">
    <property type="entry name" value="Syntaxin"/>
    <property type="match status" value="1"/>
</dbReference>
<gene>
    <name evidence="11" type="ORF">KP509_18G080500</name>
</gene>
<keyword evidence="4" id="KW-0813">Transport</keyword>
<accession>A0A8T2SUP2</accession>
<evidence type="ECO:0000256" key="4">
    <source>
        <dbReference type="ARBA" id="ARBA00022927"/>
    </source>
</evidence>
<name>A0A8T2SUP2_CERRI</name>
<dbReference type="GO" id="GO:0006906">
    <property type="term" value="P:vesicle fusion"/>
    <property type="evidence" value="ECO:0007669"/>
    <property type="project" value="TreeGrafter"/>
</dbReference>
<evidence type="ECO:0000256" key="3">
    <source>
        <dbReference type="ARBA" id="ARBA00022692"/>
    </source>
</evidence>
<evidence type="ECO:0000256" key="2">
    <source>
        <dbReference type="ARBA" id="ARBA00009063"/>
    </source>
</evidence>
<sequence length="387" mass="44177">MNTLNDPLLSPSAASPSSSVAVSHGQVSYSGSTNLHNDNLSAFFEKVEDITFRTEALRQAFHVLQQEMFKQSPKSSTDVFIKMQVEMQNILSQARSIKLSLDAIDQDNIENKELPGCHANSSVDRIRIFVTNSLRQELKGFMEDFYALQTKMSEDHRDDIRRRLFAITGEIASEEVVEEMIEAGETEKFLRKAIEEQGKGGKIKLEESIHQIQERNASVKKLEESLLALHQIFLDMSVLVDMQDEQLNDIERNMLESVSFIKIGGGGLDGAVLMNKQRRAARNWMQLGPIKGHEGHTQDYYLLHTLLLCWWWLFVLLVGISAIYYMSKSSCCLHQRRSYFSGFCSRFSHLYTIHRLDVPCPAHLSSLSSTHTGYTYKFRHNSLVVYI</sequence>
<evidence type="ECO:0000256" key="5">
    <source>
        <dbReference type="ARBA" id="ARBA00022989"/>
    </source>
</evidence>
<keyword evidence="5 9" id="KW-1133">Transmembrane helix</keyword>
<evidence type="ECO:0000313" key="11">
    <source>
        <dbReference type="EMBL" id="KAH7366480.1"/>
    </source>
</evidence>
<evidence type="ECO:0000313" key="12">
    <source>
        <dbReference type="Proteomes" id="UP000825935"/>
    </source>
</evidence>
<dbReference type="InterPro" id="IPR010989">
    <property type="entry name" value="SNARE"/>
</dbReference>
<dbReference type="InterPro" id="IPR006012">
    <property type="entry name" value="Syntaxin/epimorphin_CS"/>
</dbReference>
<reference evidence="11" key="1">
    <citation type="submission" date="2021-08" db="EMBL/GenBank/DDBJ databases">
        <title>WGS assembly of Ceratopteris richardii.</title>
        <authorList>
            <person name="Marchant D.B."/>
            <person name="Chen G."/>
            <person name="Jenkins J."/>
            <person name="Shu S."/>
            <person name="Leebens-Mack J."/>
            <person name="Grimwood J."/>
            <person name="Schmutz J."/>
            <person name="Soltis P."/>
            <person name="Soltis D."/>
            <person name="Chen Z.-H."/>
        </authorList>
    </citation>
    <scope>NUCLEOTIDE SEQUENCE</scope>
    <source>
        <strain evidence="11">Whitten #5841</strain>
        <tissue evidence="11">Leaf</tissue>
    </source>
</reference>
<comment type="similarity">
    <text evidence="2 7">Belongs to the syntaxin family.</text>
</comment>
<dbReference type="GO" id="GO:0000149">
    <property type="term" value="F:SNARE binding"/>
    <property type="evidence" value="ECO:0007669"/>
    <property type="project" value="TreeGrafter"/>
</dbReference>
<dbReference type="InterPro" id="IPR006011">
    <property type="entry name" value="Syntaxin_N"/>
</dbReference>
<evidence type="ECO:0000256" key="8">
    <source>
        <dbReference type="SAM" id="MobiDB-lite"/>
    </source>
</evidence>
<dbReference type="OrthoDB" id="10255013at2759"/>
<dbReference type="AlphaFoldDB" id="A0A8T2SUP2"/>
<protein>
    <recommendedName>
        <fullName evidence="10">t-SNARE coiled-coil homology domain-containing protein</fullName>
    </recommendedName>
</protein>
<dbReference type="GO" id="GO:0006886">
    <property type="term" value="P:intracellular protein transport"/>
    <property type="evidence" value="ECO:0007669"/>
    <property type="project" value="InterPro"/>
</dbReference>
<proteinExistence type="inferred from homology"/>
<evidence type="ECO:0000256" key="7">
    <source>
        <dbReference type="RuleBase" id="RU003858"/>
    </source>
</evidence>
<dbReference type="SMART" id="SM00397">
    <property type="entry name" value="t_SNARE"/>
    <property type="match status" value="1"/>
</dbReference>
<keyword evidence="4" id="KW-0653">Protein transport</keyword>